<dbReference type="AlphaFoldDB" id="A0A7J7DNU1"/>
<reference evidence="1 2" key="1">
    <citation type="journal article" date="2020" name="Nat. Commun.">
        <title>Genome of Tripterygium wilfordii and identification of cytochrome P450 involved in triptolide biosynthesis.</title>
        <authorList>
            <person name="Tu L."/>
            <person name="Su P."/>
            <person name="Zhang Z."/>
            <person name="Gao L."/>
            <person name="Wang J."/>
            <person name="Hu T."/>
            <person name="Zhou J."/>
            <person name="Zhang Y."/>
            <person name="Zhao Y."/>
            <person name="Liu Y."/>
            <person name="Song Y."/>
            <person name="Tong Y."/>
            <person name="Lu Y."/>
            <person name="Yang J."/>
            <person name="Xu C."/>
            <person name="Jia M."/>
            <person name="Peters R.J."/>
            <person name="Huang L."/>
            <person name="Gao W."/>
        </authorList>
    </citation>
    <scope>NUCLEOTIDE SEQUENCE [LARGE SCALE GENOMIC DNA]</scope>
    <source>
        <strain evidence="2">cv. XIE 37</strain>
        <tissue evidence="1">Leaf</tissue>
    </source>
</reference>
<name>A0A7J7DNU1_TRIWF</name>
<organism evidence="1 2">
    <name type="scientific">Tripterygium wilfordii</name>
    <name type="common">Thunder God vine</name>
    <dbReference type="NCBI Taxonomy" id="458696"/>
    <lineage>
        <taxon>Eukaryota</taxon>
        <taxon>Viridiplantae</taxon>
        <taxon>Streptophyta</taxon>
        <taxon>Embryophyta</taxon>
        <taxon>Tracheophyta</taxon>
        <taxon>Spermatophyta</taxon>
        <taxon>Magnoliopsida</taxon>
        <taxon>eudicotyledons</taxon>
        <taxon>Gunneridae</taxon>
        <taxon>Pentapetalae</taxon>
        <taxon>rosids</taxon>
        <taxon>fabids</taxon>
        <taxon>Celastrales</taxon>
        <taxon>Celastraceae</taxon>
        <taxon>Tripterygium</taxon>
    </lineage>
</organism>
<dbReference type="PANTHER" id="PTHR31871">
    <property type="entry name" value="OS02G0137100 PROTEIN"/>
    <property type="match status" value="1"/>
</dbReference>
<evidence type="ECO:0000313" key="2">
    <source>
        <dbReference type="Proteomes" id="UP000593562"/>
    </source>
</evidence>
<dbReference type="OrthoDB" id="1620396at2759"/>
<protein>
    <submittedName>
        <fullName evidence="1">Uncharacterized protein</fullName>
    </submittedName>
</protein>
<comment type="caution">
    <text evidence="1">The sequence shown here is derived from an EMBL/GenBank/DDBJ whole genome shotgun (WGS) entry which is preliminary data.</text>
</comment>
<proteinExistence type="predicted"/>
<dbReference type="NCBIfam" id="TIGR01589">
    <property type="entry name" value="A_thal_3526"/>
    <property type="match status" value="1"/>
</dbReference>
<dbReference type="Pfam" id="PF09713">
    <property type="entry name" value="A_thal_3526"/>
    <property type="match status" value="1"/>
</dbReference>
<dbReference type="EMBL" id="JAAARO010000005">
    <property type="protein sequence ID" value="KAF5747949.1"/>
    <property type="molecule type" value="Genomic_DNA"/>
</dbReference>
<accession>A0A7J7DNU1</accession>
<dbReference type="InterPro" id="IPR006476">
    <property type="entry name" value="CHP01589_pln"/>
</dbReference>
<dbReference type="FunCoup" id="A0A7J7DNU1">
    <property type="interactions" value="2020"/>
</dbReference>
<keyword evidence="2" id="KW-1185">Reference proteome</keyword>
<dbReference type="InParanoid" id="A0A7J7DNU1"/>
<sequence length="324" mass="36042">MSSGPVRRVSPSDIQLVQNLIERCLQLYMNQKEVVETLLVQAKIEPGFTELVWQKLEEENQDFFRAYYLRLMVKDQIIKFNKLLEQQVRLMHQIQPAGVVSMPTSNGSHIPQLHHNSALYATEQAGPALKEENLQHGIGSRLPDVFSNGGSSLLTNMHDPIDMSSQASRIDVPHNLLPTQSSNISLIQGINGGMIKTETGYYGSSPYMFGAESHVLEARLPIGDTSVASFSSVESSTRSLNETLLDADSASFGYLHQIPRNFSLSDLTADFSQSADILESYPRSPFLTAYPENFLDSHEGEHQGDNKRLDTISEGLSYEDFGSE</sequence>
<dbReference type="PANTHER" id="PTHR31871:SF1">
    <property type="entry name" value="HISTIDINE-TRNA LIGASE"/>
    <property type="match status" value="1"/>
</dbReference>
<evidence type="ECO:0000313" key="1">
    <source>
        <dbReference type="EMBL" id="KAF5747949.1"/>
    </source>
</evidence>
<gene>
    <name evidence="1" type="ORF">HS088_TW05G00680</name>
</gene>
<dbReference type="Proteomes" id="UP000593562">
    <property type="component" value="Unassembled WGS sequence"/>
</dbReference>